<gene>
    <name evidence="2" type="ORF">PGLA2088_LOCUS31924</name>
</gene>
<feature type="region of interest" description="Disordered" evidence="1">
    <location>
        <begin position="230"/>
        <end position="290"/>
    </location>
</feature>
<evidence type="ECO:0000313" key="3">
    <source>
        <dbReference type="Proteomes" id="UP000626109"/>
    </source>
</evidence>
<name>A0A813KG82_POLGL</name>
<organism evidence="2 3">
    <name type="scientific">Polarella glacialis</name>
    <name type="common">Dinoflagellate</name>
    <dbReference type="NCBI Taxonomy" id="89957"/>
    <lineage>
        <taxon>Eukaryota</taxon>
        <taxon>Sar</taxon>
        <taxon>Alveolata</taxon>
        <taxon>Dinophyceae</taxon>
        <taxon>Suessiales</taxon>
        <taxon>Suessiaceae</taxon>
        <taxon>Polarella</taxon>
    </lineage>
</organism>
<dbReference type="AlphaFoldDB" id="A0A813KG82"/>
<proteinExistence type="predicted"/>
<comment type="caution">
    <text evidence="2">The sequence shown here is derived from an EMBL/GenBank/DDBJ whole genome shotgun (WGS) entry which is preliminary data.</text>
</comment>
<evidence type="ECO:0000256" key="1">
    <source>
        <dbReference type="SAM" id="MobiDB-lite"/>
    </source>
</evidence>
<protein>
    <submittedName>
        <fullName evidence="2">Uncharacterized protein</fullName>
    </submittedName>
</protein>
<reference evidence="2" key="1">
    <citation type="submission" date="2021-02" db="EMBL/GenBank/DDBJ databases">
        <authorList>
            <person name="Dougan E. K."/>
            <person name="Rhodes N."/>
            <person name="Thang M."/>
            <person name="Chan C."/>
        </authorList>
    </citation>
    <scope>NUCLEOTIDE SEQUENCE</scope>
</reference>
<sequence>QGPCAQEAQVAASQLECSTQHGPWQVTTRPISCATWEQHVGDPASSGQRQVTNAVQAPFGLGGGGRKLASGLALLAQMLEVDSAADGVSMMPVDKLWWSHDRIYDHFGDGKSVHETVVELIRIWEKALVRHVVKELFQLVLRRLKSEDSEVLVPVMLKRPTGDFFRRVGIALSTDTLGRSVSVSGQAPEAQESLVAAVSRAVVRSARRIDQYEDQPWTVCQPAHPGLDVRSCSLIPSSPSPDRSGSSSGSTSDSADSFVPSRTRSPFGLQAPAGSRARWGDLESPPLSDR</sequence>
<accession>A0A813KG82</accession>
<dbReference type="Proteomes" id="UP000626109">
    <property type="component" value="Unassembled WGS sequence"/>
</dbReference>
<feature type="compositionally biased region" description="Low complexity" evidence="1">
    <location>
        <begin position="236"/>
        <end position="257"/>
    </location>
</feature>
<evidence type="ECO:0000313" key="2">
    <source>
        <dbReference type="EMBL" id="CAE8701184.1"/>
    </source>
</evidence>
<dbReference type="EMBL" id="CAJNNW010029699">
    <property type="protein sequence ID" value="CAE8701184.1"/>
    <property type="molecule type" value="Genomic_DNA"/>
</dbReference>
<feature type="non-terminal residue" evidence="2">
    <location>
        <position position="290"/>
    </location>
</feature>